<proteinExistence type="predicted"/>
<evidence type="ECO:0000313" key="2">
    <source>
        <dbReference type="EMBL" id="KPG28058.1"/>
    </source>
</evidence>
<dbReference type="InterPro" id="IPR000182">
    <property type="entry name" value="GNAT_dom"/>
</dbReference>
<dbReference type="CDD" id="cd04301">
    <property type="entry name" value="NAT_SF"/>
    <property type="match status" value="1"/>
</dbReference>
<dbReference type="Proteomes" id="UP000037962">
    <property type="component" value="Unassembled WGS sequence"/>
</dbReference>
<dbReference type="InterPro" id="IPR016181">
    <property type="entry name" value="Acyl_CoA_acyltransferase"/>
</dbReference>
<dbReference type="EMBL" id="LJFS01000036">
    <property type="protein sequence ID" value="KPG28058.1"/>
    <property type="molecule type" value="Genomic_DNA"/>
</dbReference>
<organism evidence="2 3">
    <name type="scientific">Mycobacteroides immunogenum</name>
    <dbReference type="NCBI Taxonomy" id="83262"/>
    <lineage>
        <taxon>Bacteria</taxon>
        <taxon>Bacillati</taxon>
        <taxon>Actinomycetota</taxon>
        <taxon>Actinomycetes</taxon>
        <taxon>Mycobacteriales</taxon>
        <taxon>Mycobacteriaceae</taxon>
        <taxon>Mycobacteroides</taxon>
    </lineage>
</organism>
<dbReference type="SUPFAM" id="SSF55729">
    <property type="entry name" value="Acyl-CoA N-acyltransferases (Nat)"/>
    <property type="match status" value="1"/>
</dbReference>
<protein>
    <submittedName>
        <fullName evidence="2">Acetyltransferase</fullName>
    </submittedName>
</protein>
<evidence type="ECO:0000313" key="3">
    <source>
        <dbReference type="Proteomes" id="UP000037962"/>
    </source>
</evidence>
<comment type="caution">
    <text evidence="2">The sequence shown here is derived from an EMBL/GenBank/DDBJ whole genome shotgun (WGS) entry which is preliminary data.</text>
</comment>
<reference evidence="2 3" key="1">
    <citation type="submission" date="2015-09" db="EMBL/GenBank/DDBJ databases">
        <title>Genome Sequences of Mycobacterium immunogenum Isolates, Recuperated from a Chloraminated Drinking Water Distribution System Simulator Subjected to Episodes of Nitrification.</title>
        <authorList>
            <person name="Gomez-Alvarez V."/>
            <person name="Revetta R.P."/>
        </authorList>
    </citation>
    <scope>NUCLEOTIDE SEQUENCE [LARGE SCALE GENOMIC DNA]</scope>
    <source>
        <strain evidence="2 3">H076</strain>
    </source>
</reference>
<evidence type="ECO:0000259" key="1">
    <source>
        <dbReference type="PROSITE" id="PS51186"/>
    </source>
</evidence>
<dbReference type="RefSeq" id="WP_049233116.1">
    <property type="nucleotide sequence ID" value="NZ_LJFS01000036.1"/>
</dbReference>
<gene>
    <name evidence="2" type="ORF">AN912_22280</name>
</gene>
<feature type="domain" description="N-acetyltransferase" evidence="1">
    <location>
        <begin position="58"/>
        <end position="206"/>
    </location>
</feature>
<name>A0ABR5LM52_9MYCO</name>
<keyword evidence="3" id="KW-1185">Reference proteome</keyword>
<sequence length="225" mass="24856">MKRDHVSIVDASEQDLERLGDWYTLAGGRPGDATDQANLIKARESGVLGSAIGNTLPENTKRLFRTQFKDWFFARTAVKALVVGGETRGVLAMGAHPMLWDRITKYPGETLNIQDVDSWPAWAKSFTVSALTTAKLHLVAVSPEFQGKGYGSRLLKRALKISEHGNTAMLYGQFEARRQGLAKFYSKHGFKVSPEGEPLPMVVLTGNPADISIPPEGDAYFVKYW</sequence>
<dbReference type="Pfam" id="PF13508">
    <property type="entry name" value="Acetyltransf_7"/>
    <property type="match status" value="1"/>
</dbReference>
<dbReference type="PROSITE" id="PS51186">
    <property type="entry name" value="GNAT"/>
    <property type="match status" value="1"/>
</dbReference>
<accession>A0ABR5LM52</accession>
<dbReference type="Gene3D" id="3.40.630.30">
    <property type="match status" value="1"/>
</dbReference>